<dbReference type="Proteomes" id="UP000184611">
    <property type="component" value="Unassembled WGS sequence"/>
</dbReference>
<evidence type="ECO:0000313" key="2">
    <source>
        <dbReference type="Proteomes" id="UP000184611"/>
    </source>
</evidence>
<dbReference type="OrthoDB" id="1162179at2"/>
<dbReference type="AlphaFoldDB" id="A0A1M7ZX24"/>
<proteinExistence type="predicted"/>
<dbReference type="STRING" id="416016.SAMN05443547_1782"/>
<accession>A0A1M7ZX24</accession>
<keyword evidence="2" id="KW-1185">Reference proteome</keyword>
<evidence type="ECO:0008006" key="3">
    <source>
        <dbReference type="Google" id="ProtNLM"/>
    </source>
</evidence>
<dbReference type="EMBL" id="FRYK01000003">
    <property type="protein sequence ID" value="SHO73421.1"/>
    <property type="molecule type" value="Genomic_DNA"/>
</dbReference>
<name>A0A1M7ZX24_9FLAO</name>
<dbReference type="RefSeq" id="WP_073583550.1">
    <property type="nucleotide sequence ID" value="NZ_CBCSEA010000008.1"/>
</dbReference>
<organism evidence="1 2">
    <name type="scientific">Flavobacterium cucumis</name>
    <dbReference type="NCBI Taxonomy" id="416016"/>
    <lineage>
        <taxon>Bacteria</taxon>
        <taxon>Pseudomonadati</taxon>
        <taxon>Bacteroidota</taxon>
        <taxon>Flavobacteriia</taxon>
        <taxon>Flavobacteriales</taxon>
        <taxon>Flavobacteriaceae</taxon>
        <taxon>Flavobacterium</taxon>
    </lineage>
</organism>
<protein>
    <recommendedName>
        <fullName evidence="3">DinB family protein</fullName>
    </recommendedName>
</protein>
<dbReference type="InterPro" id="IPR034660">
    <property type="entry name" value="DinB/YfiT-like"/>
</dbReference>
<reference evidence="2" key="1">
    <citation type="submission" date="2016-12" db="EMBL/GenBank/DDBJ databases">
        <authorList>
            <person name="Varghese N."/>
            <person name="Submissions S."/>
        </authorList>
    </citation>
    <scope>NUCLEOTIDE SEQUENCE [LARGE SCALE GENOMIC DNA]</scope>
    <source>
        <strain evidence="2">DSM 18830</strain>
    </source>
</reference>
<evidence type="ECO:0000313" key="1">
    <source>
        <dbReference type="EMBL" id="SHO73421.1"/>
    </source>
</evidence>
<dbReference type="PANTHER" id="PTHR39473:SF1">
    <property type="entry name" value="DINB-LIKE DOMAIN-CONTAINING PROTEIN"/>
    <property type="match status" value="1"/>
</dbReference>
<sequence>MLIESIKINLNENIALLRQLTNDEFTQKNPELSNATIGEHMRHIIELIGCLLENYDLGIINYDDRKRDLLLQTDKNEAITIIQKYLVAIEKPNKKLSLAYNYFSSSELLETNYFRELVYNLEHSIHHQALIKVALHNLPHIKISNSFGVAPSTIEFRKQCAQ</sequence>
<dbReference type="PANTHER" id="PTHR39473">
    <property type="match status" value="1"/>
</dbReference>
<dbReference type="SUPFAM" id="SSF109854">
    <property type="entry name" value="DinB/YfiT-like putative metalloenzymes"/>
    <property type="match status" value="1"/>
</dbReference>
<gene>
    <name evidence="1" type="ORF">SAMN05443547_1782</name>
</gene>